<evidence type="ECO:0000313" key="4">
    <source>
        <dbReference type="Proteomes" id="UP000078512"/>
    </source>
</evidence>
<dbReference type="AlphaFoldDB" id="A0A197JY93"/>
<feature type="transmembrane region" description="Helical" evidence="2">
    <location>
        <begin position="35"/>
        <end position="57"/>
    </location>
</feature>
<dbReference type="EMBL" id="KV442038">
    <property type="protein sequence ID" value="OAQ29918.1"/>
    <property type="molecule type" value="Genomic_DNA"/>
</dbReference>
<dbReference type="Proteomes" id="UP000078512">
    <property type="component" value="Unassembled WGS sequence"/>
</dbReference>
<sequence length="78" mass="9139">MKHSWHQSKALTSDDKNNRTVNTQRVPDATLHKHLFISLDTCFLIMLFSEICLTYLFDRQLLDIAYNLFEEETSLSCS</sequence>
<reference evidence="3 4" key="1">
    <citation type="submission" date="2016-05" db="EMBL/GenBank/DDBJ databases">
        <title>Genome sequencing reveals origins of a unique bacterial endosymbiosis in the earliest lineages of terrestrial Fungi.</title>
        <authorList>
            <consortium name="DOE Joint Genome Institute"/>
            <person name="Uehling J."/>
            <person name="Gryganskyi A."/>
            <person name="Hameed K."/>
            <person name="Tschaplinski T."/>
            <person name="Misztal P."/>
            <person name="Wu S."/>
            <person name="Desiro A."/>
            <person name="Vande Pol N."/>
            <person name="Du Z.-Y."/>
            <person name="Zienkiewicz A."/>
            <person name="Zienkiewicz K."/>
            <person name="Morin E."/>
            <person name="Tisserant E."/>
            <person name="Splivallo R."/>
            <person name="Hainaut M."/>
            <person name="Henrissat B."/>
            <person name="Ohm R."/>
            <person name="Kuo A."/>
            <person name="Yan J."/>
            <person name="Lipzen A."/>
            <person name="Nolan M."/>
            <person name="Labutti K."/>
            <person name="Barry K."/>
            <person name="Goldstein A."/>
            <person name="Labbe J."/>
            <person name="Schadt C."/>
            <person name="Tuskan G."/>
            <person name="Grigoriev I."/>
            <person name="Martin F."/>
            <person name="Vilgalys R."/>
            <person name="Bonito G."/>
        </authorList>
    </citation>
    <scope>NUCLEOTIDE SEQUENCE [LARGE SCALE GENOMIC DNA]</scope>
    <source>
        <strain evidence="3 4">AG-77</strain>
    </source>
</reference>
<name>A0A197JY93_9FUNG</name>
<keyword evidence="4" id="KW-1185">Reference proteome</keyword>
<keyword evidence="2" id="KW-1133">Transmembrane helix</keyword>
<evidence type="ECO:0000256" key="1">
    <source>
        <dbReference type="SAM" id="MobiDB-lite"/>
    </source>
</evidence>
<evidence type="ECO:0000256" key="2">
    <source>
        <dbReference type="SAM" id="Phobius"/>
    </source>
</evidence>
<evidence type="ECO:0000313" key="3">
    <source>
        <dbReference type="EMBL" id="OAQ29918.1"/>
    </source>
</evidence>
<organism evidence="3 4">
    <name type="scientific">Linnemannia elongata AG-77</name>
    <dbReference type="NCBI Taxonomy" id="1314771"/>
    <lineage>
        <taxon>Eukaryota</taxon>
        <taxon>Fungi</taxon>
        <taxon>Fungi incertae sedis</taxon>
        <taxon>Mucoromycota</taxon>
        <taxon>Mortierellomycotina</taxon>
        <taxon>Mortierellomycetes</taxon>
        <taxon>Mortierellales</taxon>
        <taxon>Mortierellaceae</taxon>
        <taxon>Linnemannia</taxon>
    </lineage>
</organism>
<feature type="region of interest" description="Disordered" evidence="1">
    <location>
        <begin position="1"/>
        <end position="22"/>
    </location>
</feature>
<accession>A0A197JY93</accession>
<keyword evidence="2" id="KW-0812">Transmembrane</keyword>
<gene>
    <name evidence="3" type="ORF">K457DRAFT_137486</name>
</gene>
<protein>
    <submittedName>
        <fullName evidence="3">Uncharacterized protein</fullName>
    </submittedName>
</protein>
<keyword evidence="2" id="KW-0472">Membrane</keyword>
<proteinExistence type="predicted"/>